<organism evidence="1 2">
    <name type="scientific">Pseudomonas migulae</name>
    <dbReference type="NCBI Taxonomy" id="78543"/>
    <lineage>
        <taxon>Bacteria</taxon>
        <taxon>Pseudomonadati</taxon>
        <taxon>Pseudomonadota</taxon>
        <taxon>Gammaproteobacteria</taxon>
        <taxon>Pseudomonadales</taxon>
        <taxon>Pseudomonadaceae</taxon>
        <taxon>Pseudomonas</taxon>
    </lineage>
</organism>
<sequence>MTNGIFHVDFRASTGDYGDGLVVVKDGTVNGGDPHYLYQGKVPTESGSFESQFIVRKWRDGNTNVVGVDNYTLDAKGHVNYENGTLELQGSVAGAPHLTIQLKGKKIQSAV</sequence>
<dbReference type="Gene3D" id="2.40.128.380">
    <property type="entry name" value="T3SS negative regulator GrlR"/>
    <property type="match status" value="1"/>
</dbReference>
<dbReference type="EMBL" id="FNTY01000002">
    <property type="protein sequence ID" value="SEE72947.1"/>
    <property type="molecule type" value="Genomic_DNA"/>
</dbReference>
<name>A0A1H5L8Q5_9PSED</name>
<protein>
    <submittedName>
        <fullName evidence="1">T3SS negative regulator,GrlR</fullName>
    </submittedName>
</protein>
<dbReference type="RefSeq" id="WP_084321185.1">
    <property type="nucleotide sequence ID" value="NZ_FNTY01000002.1"/>
</dbReference>
<dbReference type="InterPro" id="IPR032417">
    <property type="entry name" value="GrlR"/>
</dbReference>
<evidence type="ECO:0000313" key="1">
    <source>
        <dbReference type="EMBL" id="SEE72947.1"/>
    </source>
</evidence>
<dbReference type="AlphaFoldDB" id="A0A1H5L8Q5"/>
<reference evidence="1 2" key="1">
    <citation type="submission" date="2016-10" db="EMBL/GenBank/DDBJ databases">
        <authorList>
            <person name="de Groot N.N."/>
        </authorList>
    </citation>
    <scope>NUCLEOTIDE SEQUENCE [LARGE SCALE GENOMIC DNA]</scope>
    <source>
        <strain evidence="1 2">BS3662</strain>
    </source>
</reference>
<dbReference type="Proteomes" id="UP000198985">
    <property type="component" value="Unassembled WGS sequence"/>
</dbReference>
<gene>
    <name evidence="1" type="ORF">SAMN04490194_3764</name>
</gene>
<dbReference type="Pfam" id="PF16518">
    <property type="entry name" value="GrlR"/>
    <property type="match status" value="1"/>
</dbReference>
<evidence type="ECO:0000313" key="2">
    <source>
        <dbReference type="Proteomes" id="UP000198985"/>
    </source>
</evidence>
<dbReference type="InterPro" id="IPR043019">
    <property type="entry name" value="GrlR_sf"/>
</dbReference>
<proteinExistence type="predicted"/>
<accession>A0A1H5L8Q5</accession>